<evidence type="ECO:0000313" key="2">
    <source>
        <dbReference type="EMBL" id="TWU36182.1"/>
    </source>
</evidence>
<dbReference type="Gene3D" id="1.20.1600.10">
    <property type="entry name" value="Outer membrane efflux proteins (OEP)"/>
    <property type="match status" value="1"/>
</dbReference>
<sequence length="514" mass="57081">MNANHRLSHRRCHSWVMKLRGIMRPLPSALPIAKACKSAPIAARRATRVGRSILGVGFALGMVNAVPAQIPSPVIVDQPAMVESDSAYYLPPHDQTFVQSYGPVFQQDSQDESGLNSAVSNGGLTLQMLQAQAVVGNPSIQRVEALVQAARGRALQVGLKANPNVGIDFQQLGSDGQAEQYGVFVEQEFIRREKRSLSRSVVLQEVRRLQQQWMTQRQRVMTDVEIAFMRVLRAQRQIDVTTDLVELSEKALNVAKQLFEAKEVSRSDVLQAELEVQAANILLVNAKNRHTAAWRTLSAVANQPLMVAQPIAGDLMAETEELDFDASLARLYSSSPEIRSAQTEIERARTNVCRQKVEPLPNLTVAGLINWRDNGASGDPDGGLVVSIPLPVHDRNQGAICEAQQQWIAAQRALEQLRWQLQQRLVPVFERYRNAKEQSERYKNQILPKAAETLTLTRETYELGEVNFINLLTAQRTYAQTQLAYIESLESLRIAEAEINGMLLLGSLEANPGS</sequence>
<gene>
    <name evidence="2" type="primary">czcC_3</name>
    <name evidence="2" type="ORF">Poly41_39360</name>
</gene>
<comment type="similarity">
    <text evidence="1">Belongs to the outer membrane factor (OMF) (TC 1.B.17) family.</text>
</comment>
<proteinExistence type="inferred from homology"/>
<dbReference type="Pfam" id="PF02321">
    <property type="entry name" value="OEP"/>
    <property type="match status" value="2"/>
</dbReference>
<protein>
    <submittedName>
        <fullName evidence="2">Cobalt-zinc-cadmium resistance protein CzcC</fullName>
    </submittedName>
</protein>
<reference evidence="2 3" key="1">
    <citation type="submission" date="2019-02" db="EMBL/GenBank/DDBJ databases">
        <title>Deep-cultivation of Planctomycetes and their phenomic and genomic characterization uncovers novel biology.</title>
        <authorList>
            <person name="Wiegand S."/>
            <person name="Jogler M."/>
            <person name="Boedeker C."/>
            <person name="Pinto D."/>
            <person name="Vollmers J."/>
            <person name="Rivas-Marin E."/>
            <person name="Kohn T."/>
            <person name="Peeters S.H."/>
            <person name="Heuer A."/>
            <person name="Rast P."/>
            <person name="Oberbeckmann S."/>
            <person name="Bunk B."/>
            <person name="Jeske O."/>
            <person name="Meyerdierks A."/>
            <person name="Storesund J.E."/>
            <person name="Kallscheuer N."/>
            <person name="Luecker S."/>
            <person name="Lage O.M."/>
            <person name="Pohl T."/>
            <person name="Merkel B.J."/>
            <person name="Hornburger P."/>
            <person name="Mueller R.-W."/>
            <person name="Bruemmer F."/>
            <person name="Labrenz M."/>
            <person name="Spormann A.M."/>
            <person name="Op Den Camp H."/>
            <person name="Overmann J."/>
            <person name="Amann R."/>
            <person name="Jetten M.S.M."/>
            <person name="Mascher T."/>
            <person name="Medema M.H."/>
            <person name="Devos D.P."/>
            <person name="Kaster A.-K."/>
            <person name="Ovreas L."/>
            <person name="Rohde M."/>
            <person name="Galperin M.Y."/>
            <person name="Jogler C."/>
        </authorList>
    </citation>
    <scope>NUCLEOTIDE SEQUENCE [LARGE SCALE GENOMIC DNA]</scope>
    <source>
        <strain evidence="2 3">Poly41</strain>
    </source>
</reference>
<comment type="caution">
    <text evidence="2">The sequence shown here is derived from an EMBL/GenBank/DDBJ whole genome shotgun (WGS) entry which is preliminary data.</text>
</comment>
<dbReference type="InterPro" id="IPR010131">
    <property type="entry name" value="MdtP/NodT-like"/>
</dbReference>
<accession>A0A5C6DHZ7</accession>
<evidence type="ECO:0000256" key="1">
    <source>
        <dbReference type="ARBA" id="ARBA00007613"/>
    </source>
</evidence>
<dbReference type="AlphaFoldDB" id="A0A5C6DHZ7"/>
<dbReference type="SUPFAM" id="SSF56954">
    <property type="entry name" value="Outer membrane efflux proteins (OEP)"/>
    <property type="match status" value="1"/>
</dbReference>
<dbReference type="PANTHER" id="PTHR30203:SF24">
    <property type="entry name" value="BLR4935 PROTEIN"/>
    <property type="match status" value="1"/>
</dbReference>
<keyword evidence="3" id="KW-1185">Reference proteome</keyword>
<evidence type="ECO:0000313" key="3">
    <source>
        <dbReference type="Proteomes" id="UP000319143"/>
    </source>
</evidence>
<dbReference type="EMBL" id="SJPV01000006">
    <property type="protein sequence ID" value="TWU36182.1"/>
    <property type="molecule type" value="Genomic_DNA"/>
</dbReference>
<dbReference type="InterPro" id="IPR003423">
    <property type="entry name" value="OMP_efflux"/>
</dbReference>
<dbReference type="PANTHER" id="PTHR30203">
    <property type="entry name" value="OUTER MEMBRANE CATION EFFLUX PROTEIN"/>
    <property type="match status" value="1"/>
</dbReference>
<dbReference type="Proteomes" id="UP000319143">
    <property type="component" value="Unassembled WGS sequence"/>
</dbReference>
<dbReference type="GO" id="GO:0015562">
    <property type="term" value="F:efflux transmembrane transporter activity"/>
    <property type="evidence" value="ECO:0007669"/>
    <property type="project" value="InterPro"/>
</dbReference>
<name>A0A5C6DHZ7_9BACT</name>
<dbReference type="OrthoDB" id="9791261at2"/>
<organism evidence="2 3">
    <name type="scientific">Novipirellula artificiosorum</name>
    <dbReference type="NCBI Taxonomy" id="2528016"/>
    <lineage>
        <taxon>Bacteria</taxon>
        <taxon>Pseudomonadati</taxon>
        <taxon>Planctomycetota</taxon>
        <taxon>Planctomycetia</taxon>
        <taxon>Pirellulales</taxon>
        <taxon>Pirellulaceae</taxon>
        <taxon>Novipirellula</taxon>
    </lineage>
</organism>